<sequence>MNNWSTILNNARTSADIIAILRNVLAQLDSKSFTQIEELFQQTDLTAQQKIEQIENLLFNTQNLTHTKLTELDEILEAFGSGQAGQYNWFDLFITTIYGITQREFNEKVRYKNLKLQDYVTSAQNGDASLALLAAMNAAKIKGATSIDFEAYDYTFKTPITINALSNVTLEASDAILRDVNGLATVVEFTSATNVRIKLNSVIGIDDYTRHQTVGAAFQFFFKFTNAKNCQVYDAYVTNKRSLVQFYDCTNCKAFDNALTGFLPAVNQATAAEINANYLPLINISGGKFNKAYNNHADNHGSCVLWGRDSVAPLAWANTGTNLHDNGIYGSSGARSIAFANSFDGVRGTGVKQRGSLNLAILNTLNNCNVSVGHTGNGAADTFGANGFGNLIALNASSYSVSYAYNIGAQDGLLARDSMILFNTTMGHSGVGDFAPIQSSQVQGNFVAGNIIDAHTADMGILFGGSSGRDRNKSAFLALNSSCGSAPLARTLNGDYLIAVGNQNTGTGQGIQLRYQKKTLCIANSAAFAPAIVDSSSYPNEDLLIIANGGVGTNIASIATSIVEGNKTTSPSIDVTTIAPTRVNVLVRDLAGKPYISALQGSPATLQWKPLFDKPVTDSAMITLSSTSVAASGYTDTTVAATGAKFGDHVQLSYNQVPSNFDLFSFNAFVSSADTVTIRRRNVSGATATIGGCGAYVRVTARV</sequence>
<dbReference type="EMBL" id="MLCN01000008">
    <property type="protein sequence ID" value="ONG41578.1"/>
    <property type="molecule type" value="Genomic_DNA"/>
</dbReference>
<keyword evidence="2" id="KW-1185">Reference proteome</keyword>
<name>A0A1S8CW66_9GAMM</name>
<evidence type="ECO:0000313" key="2">
    <source>
        <dbReference type="Proteomes" id="UP000192132"/>
    </source>
</evidence>
<dbReference type="AlphaFoldDB" id="A0A1S8CW66"/>
<dbReference type="RefSeq" id="WP_076877334.1">
    <property type="nucleotide sequence ID" value="NZ_MLCN01000008.1"/>
</dbReference>
<accession>A0A1S8CW66</accession>
<dbReference type="Proteomes" id="UP000192132">
    <property type="component" value="Unassembled WGS sequence"/>
</dbReference>
<dbReference type="SUPFAM" id="SSF51126">
    <property type="entry name" value="Pectin lyase-like"/>
    <property type="match status" value="1"/>
</dbReference>
<comment type="caution">
    <text evidence="1">The sequence shown here is derived from an EMBL/GenBank/DDBJ whole genome shotgun (WGS) entry which is preliminary data.</text>
</comment>
<gene>
    <name evidence="1" type="ORF">BKE30_03875</name>
</gene>
<evidence type="ECO:0000313" key="1">
    <source>
        <dbReference type="EMBL" id="ONG41578.1"/>
    </source>
</evidence>
<proteinExistence type="predicted"/>
<organism evidence="1 2">
    <name type="scientific">Alkanindiges hydrocarboniclasticus</name>
    <dbReference type="NCBI Taxonomy" id="1907941"/>
    <lineage>
        <taxon>Bacteria</taxon>
        <taxon>Pseudomonadati</taxon>
        <taxon>Pseudomonadota</taxon>
        <taxon>Gammaproteobacteria</taxon>
        <taxon>Moraxellales</taxon>
        <taxon>Moraxellaceae</taxon>
        <taxon>Alkanindiges</taxon>
    </lineage>
</organism>
<reference evidence="1 2" key="1">
    <citation type="submission" date="2016-10" db="EMBL/GenBank/DDBJ databases">
        <title>Draft Genome sequence of Alkanindiges sp. strain H1.</title>
        <authorList>
            <person name="Subhash Y."/>
            <person name="Lee S."/>
        </authorList>
    </citation>
    <scope>NUCLEOTIDE SEQUENCE [LARGE SCALE GENOMIC DNA]</scope>
    <source>
        <strain evidence="1 2">H1</strain>
    </source>
</reference>
<protein>
    <submittedName>
        <fullName evidence="1">Uncharacterized protein</fullName>
    </submittedName>
</protein>
<dbReference type="InterPro" id="IPR011050">
    <property type="entry name" value="Pectin_lyase_fold/virulence"/>
</dbReference>